<gene>
    <name evidence="1" type="ORF">QX99_02341</name>
</gene>
<keyword evidence="2" id="KW-1185">Reference proteome</keyword>
<reference evidence="1 2" key="1">
    <citation type="journal article" date="2015" name="Microbiology (Mosc.)">
        <title>Genomics of the Weissella cibaria species with an examination of its metabolic traits.</title>
        <authorList>
            <person name="Lynch K.M."/>
            <person name="Lucid A."/>
            <person name="Arendt E.K."/>
            <person name="Sleator R.D."/>
            <person name="Lucey B."/>
            <person name="Coffey A."/>
        </authorList>
    </citation>
    <scope>NUCLEOTIDE SEQUENCE [LARGE SCALE GENOMIC DNA]</scope>
    <source>
        <strain evidence="1 2">MG1</strain>
    </source>
</reference>
<dbReference type="RefSeq" id="WP_160279515.1">
    <property type="nucleotide sequence ID" value="NZ_CP012873.1"/>
</dbReference>
<dbReference type="EMBL" id="JWHU01000043">
    <property type="protein sequence ID" value="KIU19055.1"/>
    <property type="molecule type" value="Genomic_DNA"/>
</dbReference>
<evidence type="ECO:0000313" key="1">
    <source>
        <dbReference type="EMBL" id="KIU19055.1"/>
    </source>
</evidence>
<evidence type="ECO:0000313" key="2">
    <source>
        <dbReference type="Proteomes" id="UP000032287"/>
    </source>
</evidence>
<dbReference type="PATRIC" id="fig|137591.25.peg.2296"/>
<organism evidence="1 2">
    <name type="scientific">Weissella cibaria</name>
    <dbReference type="NCBI Taxonomy" id="137591"/>
    <lineage>
        <taxon>Bacteria</taxon>
        <taxon>Bacillati</taxon>
        <taxon>Bacillota</taxon>
        <taxon>Bacilli</taxon>
        <taxon>Lactobacillales</taxon>
        <taxon>Lactobacillaceae</taxon>
        <taxon>Weissella</taxon>
    </lineage>
</organism>
<name>A0A0D1LEK6_9LACO</name>
<comment type="caution">
    <text evidence="1">The sequence shown here is derived from an EMBL/GenBank/DDBJ whole genome shotgun (WGS) entry which is preliminary data.</text>
</comment>
<proteinExistence type="predicted"/>
<protein>
    <submittedName>
        <fullName evidence="1">Uncharacterized protein</fullName>
    </submittedName>
</protein>
<sequence>MYVIKCSDSYLMGAAVNHTWQTATSADLAKRFEAKSDAEAFLTKYELAEVGKIVKL</sequence>
<accession>A0A0D1LEK6</accession>
<dbReference type="AlphaFoldDB" id="A0A0D1LEK6"/>
<dbReference type="Proteomes" id="UP000032287">
    <property type="component" value="Unassembled WGS sequence"/>
</dbReference>